<comment type="similarity">
    <text evidence="6">Belongs to the HepT RNase toxin family.</text>
</comment>
<dbReference type="GO" id="GO:0110001">
    <property type="term" value="C:toxin-antitoxin complex"/>
    <property type="evidence" value="ECO:0007669"/>
    <property type="project" value="InterPro"/>
</dbReference>
<keyword evidence="3" id="KW-0540">Nuclease</keyword>
<dbReference type="PANTHER" id="PTHR34139">
    <property type="entry name" value="UPF0331 PROTEIN MJ0127"/>
    <property type="match status" value="1"/>
</dbReference>
<keyword evidence="5" id="KW-0378">Hydrolase</keyword>
<accession>A0A1B2HJ53</accession>
<keyword evidence="2" id="KW-1277">Toxin-antitoxin system</keyword>
<evidence type="ECO:0000313" key="7">
    <source>
        <dbReference type="EMBL" id="ANZ37739.1"/>
    </source>
</evidence>
<dbReference type="GO" id="GO:0004540">
    <property type="term" value="F:RNA nuclease activity"/>
    <property type="evidence" value="ECO:0007669"/>
    <property type="project" value="InterPro"/>
</dbReference>
<dbReference type="RefSeq" id="WP_065916103.1">
    <property type="nucleotide sequence ID" value="NZ_CP016793.1"/>
</dbReference>
<name>A0A1B2HJ53_9PSEU</name>
<evidence type="ECO:0008006" key="9">
    <source>
        <dbReference type="Google" id="ProtNLM"/>
    </source>
</evidence>
<protein>
    <recommendedName>
        <fullName evidence="9">DUF86 domain-containing protein</fullName>
    </recommendedName>
</protein>
<dbReference type="InterPro" id="IPR008201">
    <property type="entry name" value="HepT-like"/>
</dbReference>
<dbReference type="STRING" id="1586287.BBK82_18430"/>
<evidence type="ECO:0000256" key="1">
    <source>
        <dbReference type="ARBA" id="ARBA00022553"/>
    </source>
</evidence>
<evidence type="ECO:0000256" key="5">
    <source>
        <dbReference type="ARBA" id="ARBA00022801"/>
    </source>
</evidence>
<proteinExistence type="inferred from homology"/>
<dbReference type="EMBL" id="CP016793">
    <property type="protein sequence ID" value="ANZ37739.1"/>
    <property type="molecule type" value="Genomic_DNA"/>
</dbReference>
<sequence length="94" mass="10516">MPCNGKTFDDYLADAMLRSAVERQFEIIGEALNNLSKVDPELAALVPDLARIVAFRNILIHGYASVDDALVWQVLAEKRPRLEEHLRQLLAGLS</sequence>
<dbReference type="InterPro" id="IPR051813">
    <property type="entry name" value="HepT_RNase_toxin"/>
</dbReference>
<dbReference type="InterPro" id="IPR037038">
    <property type="entry name" value="HepT-like_sf"/>
</dbReference>
<evidence type="ECO:0000313" key="8">
    <source>
        <dbReference type="Proteomes" id="UP000093053"/>
    </source>
</evidence>
<dbReference type="Gene3D" id="1.20.120.580">
    <property type="entry name" value="bsu32300-like"/>
    <property type="match status" value="1"/>
</dbReference>
<evidence type="ECO:0000256" key="6">
    <source>
        <dbReference type="ARBA" id="ARBA00024207"/>
    </source>
</evidence>
<dbReference type="Proteomes" id="UP000093053">
    <property type="component" value="Chromosome"/>
</dbReference>
<evidence type="ECO:0000256" key="2">
    <source>
        <dbReference type="ARBA" id="ARBA00022649"/>
    </source>
</evidence>
<dbReference type="OrthoDB" id="159782at2"/>
<keyword evidence="1" id="KW-0597">Phosphoprotein</keyword>
<keyword evidence="8" id="KW-1185">Reference proteome</keyword>
<dbReference type="GO" id="GO:0000166">
    <property type="term" value="F:nucleotide binding"/>
    <property type="evidence" value="ECO:0007669"/>
    <property type="project" value="UniProtKB-KW"/>
</dbReference>
<dbReference type="PANTHER" id="PTHR34139:SF1">
    <property type="entry name" value="RNASE MJ1380-RELATED"/>
    <property type="match status" value="1"/>
</dbReference>
<reference evidence="7 8" key="1">
    <citation type="submission" date="2016-07" db="EMBL/GenBank/DDBJ databases">
        <title>Complete genome sequence of the Lentzea guizhouensis DHS C013.</title>
        <authorList>
            <person name="Cao C."/>
        </authorList>
    </citation>
    <scope>NUCLEOTIDE SEQUENCE [LARGE SCALE GENOMIC DNA]</scope>
    <source>
        <strain evidence="7 8">DHS C013</strain>
    </source>
</reference>
<dbReference type="KEGG" id="led:BBK82_18430"/>
<dbReference type="Pfam" id="PF01934">
    <property type="entry name" value="HepT-like"/>
    <property type="match status" value="1"/>
</dbReference>
<keyword evidence="4" id="KW-0547">Nucleotide-binding</keyword>
<evidence type="ECO:0000256" key="4">
    <source>
        <dbReference type="ARBA" id="ARBA00022741"/>
    </source>
</evidence>
<organism evidence="7 8">
    <name type="scientific">Lentzea guizhouensis</name>
    <dbReference type="NCBI Taxonomy" id="1586287"/>
    <lineage>
        <taxon>Bacteria</taxon>
        <taxon>Bacillati</taxon>
        <taxon>Actinomycetota</taxon>
        <taxon>Actinomycetes</taxon>
        <taxon>Pseudonocardiales</taxon>
        <taxon>Pseudonocardiaceae</taxon>
        <taxon>Lentzea</taxon>
    </lineage>
</organism>
<dbReference type="GO" id="GO:0016787">
    <property type="term" value="F:hydrolase activity"/>
    <property type="evidence" value="ECO:0007669"/>
    <property type="project" value="UniProtKB-KW"/>
</dbReference>
<gene>
    <name evidence="7" type="ORF">BBK82_18430</name>
</gene>
<dbReference type="AlphaFoldDB" id="A0A1B2HJ53"/>
<evidence type="ECO:0000256" key="3">
    <source>
        <dbReference type="ARBA" id="ARBA00022722"/>
    </source>
</evidence>